<name>A0ABY7F0B7_MYAAR</name>
<reference evidence="1" key="1">
    <citation type="submission" date="2022-11" db="EMBL/GenBank/DDBJ databases">
        <title>Centuries of genome instability and evolution in soft-shell clam transmissible cancer (bioRxiv).</title>
        <authorList>
            <person name="Hart S.F.M."/>
            <person name="Yonemitsu M.A."/>
            <person name="Giersch R.M."/>
            <person name="Beal B.F."/>
            <person name="Arriagada G."/>
            <person name="Davis B.W."/>
            <person name="Ostrander E.A."/>
            <person name="Goff S.P."/>
            <person name="Metzger M.J."/>
        </authorList>
    </citation>
    <scope>NUCLEOTIDE SEQUENCE</scope>
    <source>
        <strain evidence="1">MELC-2E11</strain>
        <tissue evidence="1">Siphon/mantle</tissue>
    </source>
</reference>
<dbReference type="Proteomes" id="UP001164746">
    <property type="component" value="Chromosome 9"/>
</dbReference>
<keyword evidence="2" id="KW-1185">Reference proteome</keyword>
<dbReference type="EMBL" id="CP111020">
    <property type="protein sequence ID" value="WAR15055.1"/>
    <property type="molecule type" value="Genomic_DNA"/>
</dbReference>
<evidence type="ECO:0000313" key="2">
    <source>
        <dbReference type="Proteomes" id="UP001164746"/>
    </source>
</evidence>
<sequence>MERQKRGKEADKNIKGLAMVDNEYKETPCVLVEGAVPLLVENVIQLVKDILKNGSSVWLRICWLSFTSGCQEDAQAVTSSGSTIGFHNCGIYAVNFKTLLDFLLDYLLTGLTSTMSTIIHSNH</sequence>
<proteinExistence type="predicted"/>
<protein>
    <submittedName>
        <fullName evidence="1">Uncharacterized protein</fullName>
    </submittedName>
</protein>
<organism evidence="1 2">
    <name type="scientific">Mya arenaria</name>
    <name type="common">Soft-shell clam</name>
    <dbReference type="NCBI Taxonomy" id="6604"/>
    <lineage>
        <taxon>Eukaryota</taxon>
        <taxon>Metazoa</taxon>
        <taxon>Spiralia</taxon>
        <taxon>Lophotrochozoa</taxon>
        <taxon>Mollusca</taxon>
        <taxon>Bivalvia</taxon>
        <taxon>Autobranchia</taxon>
        <taxon>Heteroconchia</taxon>
        <taxon>Euheterodonta</taxon>
        <taxon>Imparidentia</taxon>
        <taxon>Neoheterodontei</taxon>
        <taxon>Myida</taxon>
        <taxon>Myoidea</taxon>
        <taxon>Myidae</taxon>
        <taxon>Mya</taxon>
    </lineage>
</organism>
<gene>
    <name evidence="1" type="ORF">MAR_005160</name>
</gene>
<accession>A0ABY7F0B7</accession>
<evidence type="ECO:0000313" key="1">
    <source>
        <dbReference type="EMBL" id="WAR15055.1"/>
    </source>
</evidence>